<evidence type="ECO:0000256" key="2">
    <source>
        <dbReference type="ARBA" id="ARBA00023180"/>
    </source>
</evidence>
<evidence type="ECO:0000259" key="5">
    <source>
        <dbReference type="Pfam" id="PF00685"/>
    </source>
</evidence>
<dbReference type="KEGG" id="fcy:FRACYDRAFT_243710"/>
<dbReference type="PANTHER" id="PTHR10605:SF56">
    <property type="entry name" value="BIFUNCTIONAL HEPARAN SULFATE N-DEACETYLASE_N-SULFOTRANSFERASE"/>
    <property type="match status" value="1"/>
</dbReference>
<dbReference type="Pfam" id="PF00685">
    <property type="entry name" value="Sulfotransfer_1"/>
    <property type="match status" value="1"/>
</dbReference>
<feature type="binding site" evidence="4">
    <location>
        <position position="129"/>
    </location>
    <ligand>
        <name>3'-phosphoadenylyl sulfate</name>
        <dbReference type="ChEBI" id="CHEBI:58339"/>
    </ligand>
</feature>
<dbReference type="GO" id="GO:0008146">
    <property type="term" value="F:sulfotransferase activity"/>
    <property type="evidence" value="ECO:0007669"/>
    <property type="project" value="InterPro"/>
</dbReference>
<evidence type="ECO:0000256" key="4">
    <source>
        <dbReference type="PIRSR" id="PIRSR637359-2"/>
    </source>
</evidence>
<accession>A0A1E7F2P1</accession>
<dbReference type="OrthoDB" id="39787at2759"/>
<organism evidence="6 7">
    <name type="scientific">Fragilariopsis cylindrus CCMP1102</name>
    <dbReference type="NCBI Taxonomy" id="635003"/>
    <lineage>
        <taxon>Eukaryota</taxon>
        <taxon>Sar</taxon>
        <taxon>Stramenopiles</taxon>
        <taxon>Ochrophyta</taxon>
        <taxon>Bacillariophyta</taxon>
        <taxon>Bacillariophyceae</taxon>
        <taxon>Bacillariophycidae</taxon>
        <taxon>Bacillariales</taxon>
        <taxon>Bacillariaceae</taxon>
        <taxon>Fragilariopsis</taxon>
    </lineage>
</organism>
<dbReference type="AlphaFoldDB" id="A0A1E7F2P1"/>
<evidence type="ECO:0000256" key="1">
    <source>
        <dbReference type="ARBA" id="ARBA00022679"/>
    </source>
</evidence>
<evidence type="ECO:0000313" key="6">
    <source>
        <dbReference type="EMBL" id="OEU12458.1"/>
    </source>
</evidence>
<dbReference type="Gene3D" id="3.40.50.300">
    <property type="entry name" value="P-loop containing nucleotide triphosphate hydrolases"/>
    <property type="match status" value="1"/>
</dbReference>
<keyword evidence="2" id="KW-0325">Glycoprotein</keyword>
<gene>
    <name evidence="6" type="ORF">FRACYDRAFT_243710</name>
</gene>
<keyword evidence="7" id="KW-1185">Reference proteome</keyword>
<dbReference type="InterPro" id="IPR027417">
    <property type="entry name" value="P-loop_NTPase"/>
</dbReference>
<protein>
    <submittedName>
        <fullName evidence="6">p-loop containing nucleoside triphosphate hydrolase protein</fullName>
    </submittedName>
</protein>
<feature type="domain" description="Sulfotransferase" evidence="5">
    <location>
        <begin position="18"/>
        <end position="248"/>
    </location>
</feature>
<proteinExistence type="predicted"/>
<reference evidence="6 7" key="1">
    <citation type="submission" date="2016-09" db="EMBL/GenBank/DDBJ databases">
        <title>Extensive genetic diversity and differential bi-allelic expression allows diatom success in the polar Southern Ocean.</title>
        <authorList>
            <consortium name="DOE Joint Genome Institute"/>
            <person name="Mock T."/>
            <person name="Otillar R.P."/>
            <person name="Strauss J."/>
            <person name="Dupont C."/>
            <person name="Frickenhaus S."/>
            <person name="Maumus F."/>
            <person name="Mcmullan M."/>
            <person name="Sanges R."/>
            <person name="Schmutz J."/>
            <person name="Toseland A."/>
            <person name="Valas R."/>
            <person name="Veluchamy A."/>
            <person name="Ward B.J."/>
            <person name="Allen A."/>
            <person name="Barry K."/>
            <person name="Falciatore A."/>
            <person name="Ferrante M."/>
            <person name="Fortunato A.E."/>
            <person name="Gloeckner G."/>
            <person name="Gruber A."/>
            <person name="Hipkin R."/>
            <person name="Janech M."/>
            <person name="Kroth P."/>
            <person name="Leese F."/>
            <person name="Lindquist E."/>
            <person name="Lyon B.R."/>
            <person name="Martin J."/>
            <person name="Mayer C."/>
            <person name="Parker M."/>
            <person name="Quesneville H."/>
            <person name="Raymond J."/>
            <person name="Uhlig C."/>
            <person name="Valentin K.U."/>
            <person name="Worden A.Z."/>
            <person name="Armbrust E.V."/>
            <person name="Bowler C."/>
            <person name="Green B."/>
            <person name="Moulton V."/>
            <person name="Van Oosterhout C."/>
            <person name="Grigoriev I."/>
        </authorList>
    </citation>
    <scope>NUCLEOTIDE SEQUENCE [LARGE SCALE GENOMIC DNA]</scope>
    <source>
        <strain evidence="6 7">CCMP1102</strain>
    </source>
</reference>
<dbReference type="PANTHER" id="PTHR10605">
    <property type="entry name" value="HEPARAN SULFATE SULFOTRANSFERASE"/>
    <property type="match status" value="1"/>
</dbReference>
<dbReference type="SUPFAM" id="SSF52540">
    <property type="entry name" value="P-loop containing nucleoside triphosphate hydrolases"/>
    <property type="match status" value="1"/>
</dbReference>
<evidence type="ECO:0000256" key="3">
    <source>
        <dbReference type="PIRSR" id="PIRSR637359-1"/>
    </source>
</evidence>
<feature type="active site" description="For sulfotransferase activity" evidence="3">
    <location>
        <position position="25"/>
    </location>
</feature>
<dbReference type="InterPro" id="IPR037359">
    <property type="entry name" value="NST/OST"/>
</dbReference>
<dbReference type="Proteomes" id="UP000095751">
    <property type="component" value="Unassembled WGS sequence"/>
</dbReference>
<keyword evidence="6" id="KW-0378">Hydrolase</keyword>
<evidence type="ECO:0000313" key="7">
    <source>
        <dbReference type="Proteomes" id="UP000095751"/>
    </source>
</evidence>
<feature type="binding site" evidence="4">
    <location>
        <position position="121"/>
    </location>
    <ligand>
        <name>3'-phosphoadenylyl sulfate</name>
        <dbReference type="ChEBI" id="CHEBI:58339"/>
    </ligand>
</feature>
<dbReference type="InterPro" id="IPR000863">
    <property type="entry name" value="Sulfotransferase_dom"/>
</dbReference>
<dbReference type="EMBL" id="KV784364">
    <property type="protein sequence ID" value="OEU12458.1"/>
    <property type="molecule type" value="Genomic_DNA"/>
</dbReference>
<dbReference type="InParanoid" id="A0A1E7F2P1"/>
<keyword evidence="1" id="KW-0808">Transferase</keyword>
<name>A0A1E7F2P1_9STRA</name>
<sequence>MIPAKEAPRKKTIPLPTVQLIGAQKAGTSAVADWLFGKFYRPQVFESEPSYYSKEVHYFDNYSRYEQGIEFYASRWQNASDRSFTLDATPDTLPFAERVRSVYEAAGGNQADTVKMILILREPISRELSLYNHLAFECHCLDIRERTAWHNQVVKDDGSIMSFDDFVRSKSIPALSKLEGPGRSTRHGLYELHLRSWFKLFERKQILVLSYDELKHDPTNMQERIQSFLGCKIPGALSRSNSNNSKYKVKSPSTETKQILSNIFDLSNENLYQLLKKDPAPIMEQTPFPRFLKP</sequence>
<dbReference type="GO" id="GO:0016787">
    <property type="term" value="F:hydrolase activity"/>
    <property type="evidence" value="ECO:0007669"/>
    <property type="project" value="UniProtKB-KW"/>
</dbReference>